<evidence type="ECO:0000313" key="3">
    <source>
        <dbReference type="Proteomes" id="UP000277928"/>
    </source>
</evidence>
<accession>A0A3P7JM38</accession>
<keyword evidence="3" id="KW-1185">Reference proteome</keyword>
<evidence type="ECO:0000313" key="2">
    <source>
        <dbReference type="EMBL" id="VDM92163.1"/>
    </source>
</evidence>
<feature type="compositionally biased region" description="Basic and acidic residues" evidence="1">
    <location>
        <begin position="43"/>
        <end position="58"/>
    </location>
</feature>
<feature type="compositionally biased region" description="Basic and acidic residues" evidence="1">
    <location>
        <begin position="147"/>
        <end position="157"/>
    </location>
</feature>
<organism evidence="2 3">
    <name type="scientific">Litomosoides sigmodontis</name>
    <name type="common">Filarial nematode worm</name>
    <dbReference type="NCBI Taxonomy" id="42156"/>
    <lineage>
        <taxon>Eukaryota</taxon>
        <taxon>Metazoa</taxon>
        <taxon>Ecdysozoa</taxon>
        <taxon>Nematoda</taxon>
        <taxon>Chromadorea</taxon>
        <taxon>Rhabditida</taxon>
        <taxon>Spirurina</taxon>
        <taxon>Spiruromorpha</taxon>
        <taxon>Filarioidea</taxon>
        <taxon>Onchocercidae</taxon>
        <taxon>Litomosoides</taxon>
    </lineage>
</organism>
<feature type="region of interest" description="Disordered" evidence="1">
    <location>
        <begin position="1"/>
        <end position="202"/>
    </location>
</feature>
<dbReference type="Proteomes" id="UP000277928">
    <property type="component" value="Unassembled WGS sequence"/>
</dbReference>
<name>A0A3P7JM38_LITSI</name>
<gene>
    <name evidence="2" type="ORF">NLS_LOCUS9664</name>
</gene>
<reference evidence="2 3" key="1">
    <citation type="submission" date="2018-08" db="EMBL/GenBank/DDBJ databases">
        <authorList>
            <person name="Laetsch R D."/>
            <person name="Stevens L."/>
            <person name="Kumar S."/>
            <person name="Blaxter L. M."/>
        </authorList>
    </citation>
    <scope>NUCLEOTIDE SEQUENCE [LARGE SCALE GENOMIC DNA]</scope>
</reference>
<dbReference type="OMA" id="NENYETH"/>
<feature type="compositionally biased region" description="Basic and acidic residues" evidence="1">
    <location>
        <begin position="7"/>
        <end position="30"/>
    </location>
</feature>
<sequence>MAIVERTSAKREKRKEGKMDECKIDTKTCEETSVATAGTASPKKGEGKMDENKMDIEKLPVVTAKMVSPKMEKDESRKTGEWSGSGSSERSDKTLVTTAGPALLWTMKEDERQNVKEDKTYRGKVRASEEVVTSTSLPTSRSSLKSLSERRDNRNAERTTFLTIYETEEESDYDEGAVKTDVDEPGNQKRKQEDAYGSNDDTYFSIPITEELCSSSNSDTKSVYFTVPSATGNDQTNNTRVH</sequence>
<feature type="region of interest" description="Disordered" evidence="1">
    <location>
        <begin position="214"/>
        <end position="242"/>
    </location>
</feature>
<feature type="compositionally biased region" description="Basic and acidic residues" evidence="1">
    <location>
        <begin position="70"/>
        <end position="80"/>
    </location>
</feature>
<dbReference type="AlphaFoldDB" id="A0A3P7JM38"/>
<protein>
    <submittedName>
        <fullName evidence="2">Uncharacterized protein</fullName>
    </submittedName>
</protein>
<evidence type="ECO:0000256" key="1">
    <source>
        <dbReference type="SAM" id="MobiDB-lite"/>
    </source>
</evidence>
<dbReference type="OrthoDB" id="10380523at2759"/>
<proteinExistence type="predicted"/>
<feature type="compositionally biased region" description="Low complexity" evidence="1">
    <location>
        <begin position="133"/>
        <end position="146"/>
    </location>
</feature>
<dbReference type="EMBL" id="UYRX01001791">
    <property type="protein sequence ID" value="VDM92163.1"/>
    <property type="molecule type" value="Genomic_DNA"/>
</dbReference>
<feature type="compositionally biased region" description="Acidic residues" evidence="1">
    <location>
        <begin position="166"/>
        <end position="175"/>
    </location>
</feature>
<feature type="compositionally biased region" description="Basic and acidic residues" evidence="1">
    <location>
        <begin position="107"/>
        <end position="129"/>
    </location>
</feature>
<feature type="compositionally biased region" description="Basic and acidic residues" evidence="1">
    <location>
        <begin position="176"/>
        <end position="194"/>
    </location>
</feature>